<protein>
    <submittedName>
        <fullName evidence="1">Uncharacterized protein</fullName>
    </submittedName>
</protein>
<organism evidence="1 2">
    <name type="scientific">Microcystis aeruginosa Ma_QC_C_20070703_M131</name>
    <dbReference type="NCBI Taxonomy" id="2486263"/>
    <lineage>
        <taxon>Bacteria</taxon>
        <taxon>Bacillati</taxon>
        <taxon>Cyanobacteriota</taxon>
        <taxon>Cyanophyceae</taxon>
        <taxon>Oscillatoriophycideae</taxon>
        <taxon>Chroococcales</taxon>
        <taxon>Microcystaceae</taxon>
        <taxon>Microcystis</taxon>
    </lineage>
</organism>
<comment type="caution">
    <text evidence="1">The sequence shown here is derived from an EMBL/GenBank/DDBJ whole genome shotgun (WGS) entry which is preliminary data.</text>
</comment>
<dbReference type="SUPFAM" id="SSF58113">
    <property type="entry name" value="Apolipoprotein A-I"/>
    <property type="match status" value="1"/>
</dbReference>
<reference evidence="1 2" key="1">
    <citation type="submission" date="2019-01" db="EMBL/GenBank/DDBJ databases">
        <title>Coherence of Microcystis species and biogeography revealed through population genomics.</title>
        <authorList>
            <person name="Perez-Carrascal O.M."/>
            <person name="Terrat Y."/>
            <person name="Giani A."/>
            <person name="Fortin N."/>
            <person name="Tromas N."/>
            <person name="Shapiro B.J."/>
        </authorList>
    </citation>
    <scope>NUCLEOTIDE SEQUENCE [LARGE SCALE GENOMIC DNA]</scope>
    <source>
        <strain evidence="1">Ma_QC_C_20070703_M131</strain>
    </source>
</reference>
<dbReference type="Proteomes" id="UP000316443">
    <property type="component" value="Unassembled WGS sequence"/>
</dbReference>
<sequence>MSLAILDQIQTLDVDSQATFAEAGNPFTDSQKSVKDNLGGKVTPLPSSDLTNSFDQVTQQITSNPIEIPTAPFSVGEIQTQVTGKLGDISSISIDTLTQSIPTNPGADTFKGLAVTDQVNSSLSNLTSSITGNANFGQLGISQNQSTPFDEFQEFLNNAQAFPGKVLDAIIKAFKNFIDKLSNPDEWLDRLSSDALTEIFVEQIQELNYILPNGAIQLYTLQLNQQTQLYKDYQNFLKSLNPKNLSRAKIIPLRQQIKSWLSEVNSQGEQINLAIKNLNSFDIDKFSTLLANLPNSGGGQIETLSKMFQGIENFVNSLKERITTVTEQLKTFITNIQDLIDQAITKVSEIGNKILKAIADKIEQAGKALDQVQAYLTNTIDKLVDFVEQTAAKSDEIVKPLKQAINQFASNAVQDIETVAQQIKQTTQTIEKSLDEVNKKITTELSQEQLKAKIKELLGKVTGVLQSQPVKDALNKADQGIDQVVAALQKVSLEPAFQLAVTQTNKLELEFKKIDVSTMGTAQKTALKVGVKILQEIDVPGVVNPELTAAFDSLLDPVVGLVDSIQGEIKQVDEQVKSFAPGTLVKTFLDPYIQSLVTELNKYKPSVLLETVKQLYETLLEKLEILNPNQLLERLEELYEKLLAVVDSLSPEKLTQFLTEKLNALKSILDNLPVEQLINKVIEAIGDVEKLLSGLGLDNVLNSGFWQTLEEILSLNLQEQIQQVDTIKAKILERVNNIDESKLIAALTSLRANLTNYATDPNIAISNAKNELNQAWNNYQKASEDFTAEWNRSKPLLDNFNPPAEFAVDYRDLLTRMTALRQRLVTAKVNNDPSIKEPTPSSNPTREKLDNLLKSATARSDEQIIADLKKVIPNEIESQLTGPLKRILSSLDEILAQPRTVLAEIKKVIQRLQSAPTDIAKILKNLTTDFGNIIRDSINKVKTAIDGTVNKIIDSLETIYKEIVDKLKELRPLLILNSFYDVSDFKGGTVVHLLTKLRRKEPLDAVSAYFWTTLNETQKALLENADPNQPGTQKALFNALNKLLTDVNFYGTERFKLVAENLPQEAKDLIAKPQRSELETIRLNRLLLETAYPQEIILSLQSIYPFFLGKLKDIYPTEIVKKLDQLHANIVKLILDIPKALEGALNDEYQKVLAAYQEIRQKIDRIFKALIERLYGLESELGIGLEDVSDAYRSLLVAIPV</sequence>
<dbReference type="AlphaFoldDB" id="A0A551X267"/>
<name>A0A551X267_MICAE</name>
<proteinExistence type="predicted"/>
<dbReference type="EMBL" id="SFCA01000268">
    <property type="protein sequence ID" value="TRT42760.1"/>
    <property type="molecule type" value="Genomic_DNA"/>
</dbReference>
<evidence type="ECO:0000313" key="2">
    <source>
        <dbReference type="Proteomes" id="UP000316443"/>
    </source>
</evidence>
<dbReference type="Gene3D" id="1.20.120.20">
    <property type="entry name" value="Apolipoprotein"/>
    <property type="match status" value="1"/>
</dbReference>
<accession>A0A551X267</accession>
<gene>
    <name evidence="1" type="ORF">EWV85_24210</name>
</gene>
<evidence type="ECO:0000313" key="1">
    <source>
        <dbReference type="EMBL" id="TRT42760.1"/>
    </source>
</evidence>